<reference evidence="2 3" key="1">
    <citation type="submission" date="2016-06" db="EMBL/GenBank/DDBJ databases">
        <authorList>
            <person name="Kjaerup R.B."/>
            <person name="Dalgaard T.S."/>
            <person name="Juul-Madsen H.R."/>
        </authorList>
    </citation>
    <scope>NUCLEOTIDE SEQUENCE [LARGE SCALE GENOMIC DNA]</scope>
</reference>
<feature type="transmembrane region" description="Helical" evidence="1">
    <location>
        <begin position="37"/>
        <end position="56"/>
    </location>
</feature>
<gene>
    <name evidence="2" type="ORF">ZT3D7_G1905</name>
</gene>
<dbReference type="EMBL" id="LT853692">
    <property type="protein sequence ID" value="SMQ46759.1"/>
    <property type="molecule type" value="Genomic_DNA"/>
</dbReference>
<keyword evidence="1" id="KW-1133">Transmembrane helix</keyword>
<evidence type="ECO:0000256" key="1">
    <source>
        <dbReference type="SAM" id="Phobius"/>
    </source>
</evidence>
<feature type="transmembrane region" description="Helical" evidence="1">
    <location>
        <begin position="62"/>
        <end position="80"/>
    </location>
</feature>
<organism evidence="2 3">
    <name type="scientific">Zymoseptoria tritici (strain ST99CH_3D7)</name>
    <dbReference type="NCBI Taxonomy" id="1276538"/>
    <lineage>
        <taxon>Eukaryota</taxon>
        <taxon>Fungi</taxon>
        <taxon>Dikarya</taxon>
        <taxon>Ascomycota</taxon>
        <taxon>Pezizomycotina</taxon>
        <taxon>Dothideomycetes</taxon>
        <taxon>Dothideomycetidae</taxon>
        <taxon>Mycosphaerellales</taxon>
        <taxon>Mycosphaerellaceae</taxon>
        <taxon>Zymoseptoria</taxon>
    </lineage>
</organism>
<proteinExistence type="predicted"/>
<sequence>MLPRCFEVMECRHERRKEGGQGQGWVSWPQAQFPRGLRHVVFFFVISFFLSFIAAFHALDQFIIVVLVFILRGYILDNAIGSRFGLGTFRNVEILANFFQTIFDTFIAAVRIMSSITSTTSCLVCP</sequence>
<protein>
    <submittedName>
        <fullName evidence="2">Uncharacterized protein</fullName>
    </submittedName>
</protein>
<keyword evidence="1" id="KW-0472">Membrane</keyword>
<dbReference type="AlphaFoldDB" id="A0A1X7RH69"/>
<keyword evidence="1" id="KW-0812">Transmembrane</keyword>
<name>A0A1X7RH69_ZYMT9</name>
<dbReference type="Proteomes" id="UP000215127">
    <property type="component" value="Chromosome 1"/>
</dbReference>
<evidence type="ECO:0000313" key="2">
    <source>
        <dbReference type="EMBL" id="SMQ46759.1"/>
    </source>
</evidence>
<keyword evidence="3" id="KW-1185">Reference proteome</keyword>
<evidence type="ECO:0000313" key="3">
    <source>
        <dbReference type="Proteomes" id="UP000215127"/>
    </source>
</evidence>
<accession>A0A1X7RH69</accession>